<dbReference type="EMBL" id="POUM01000003">
    <property type="protein sequence ID" value="PNF60738.1"/>
    <property type="molecule type" value="Genomic_DNA"/>
</dbReference>
<proteinExistence type="predicted"/>
<keyword evidence="1" id="KW-0812">Transmembrane</keyword>
<feature type="transmembrane region" description="Helical" evidence="1">
    <location>
        <begin position="20"/>
        <end position="46"/>
    </location>
</feature>
<evidence type="ECO:0008006" key="4">
    <source>
        <dbReference type="Google" id="ProtNLM"/>
    </source>
</evidence>
<comment type="caution">
    <text evidence="2">The sequence shown here is derived from an EMBL/GenBank/DDBJ whole genome shotgun (WGS) entry which is preliminary data.</text>
</comment>
<evidence type="ECO:0000313" key="2">
    <source>
        <dbReference type="EMBL" id="PNF60738.1"/>
    </source>
</evidence>
<reference evidence="2 3" key="1">
    <citation type="submission" date="2018-01" db="EMBL/GenBank/DDBJ databases">
        <title>Denitrification phenotypes of diverse strains of Pseudomonas stutzeri.</title>
        <authorList>
            <person name="Milligan D.A."/>
            <person name="Bergaust L."/>
            <person name="Bakken L.R."/>
            <person name="Frostegard A."/>
        </authorList>
    </citation>
    <scope>NUCLEOTIDE SEQUENCE [LARGE SCALE GENOMIC DNA]</scope>
    <source>
        <strain evidence="2 3">CCUG 44592</strain>
    </source>
</reference>
<feature type="transmembrane region" description="Helical" evidence="1">
    <location>
        <begin position="85"/>
        <end position="103"/>
    </location>
</feature>
<name>A0A2N8RI54_STUST</name>
<sequence>MCEPVRHWPFDRPWQRHTALTLRVVTAVAGGYACTVALSSTVALSLVLLADMARSDAVLLASMLGFIIYLALLLWCFAEPRLWRVGLLIPLSMTLDAGLQFGLTNI</sequence>
<keyword evidence="1" id="KW-0472">Membrane</keyword>
<dbReference type="AlphaFoldDB" id="A0A2N8RI54"/>
<organism evidence="2 3">
    <name type="scientific">Stutzerimonas stutzeri</name>
    <name type="common">Pseudomonas stutzeri</name>
    <dbReference type="NCBI Taxonomy" id="316"/>
    <lineage>
        <taxon>Bacteria</taxon>
        <taxon>Pseudomonadati</taxon>
        <taxon>Pseudomonadota</taxon>
        <taxon>Gammaproteobacteria</taxon>
        <taxon>Pseudomonadales</taxon>
        <taxon>Pseudomonadaceae</taxon>
        <taxon>Stutzerimonas</taxon>
    </lineage>
</organism>
<gene>
    <name evidence="2" type="ORF">CXK99_05800</name>
</gene>
<protein>
    <recommendedName>
        <fullName evidence="4">DUF3649 domain-containing protein</fullName>
    </recommendedName>
</protein>
<keyword evidence="1" id="KW-1133">Transmembrane helix</keyword>
<evidence type="ECO:0000256" key="1">
    <source>
        <dbReference type="SAM" id="Phobius"/>
    </source>
</evidence>
<dbReference type="PROSITE" id="PS51257">
    <property type="entry name" value="PROKAR_LIPOPROTEIN"/>
    <property type="match status" value="1"/>
</dbReference>
<accession>A0A2N8RI54</accession>
<dbReference type="Proteomes" id="UP000236003">
    <property type="component" value="Unassembled WGS sequence"/>
</dbReference>
<evidence type="ECO:0000313" key="3">
    <source>
        <dbReference type="Proteomes" id="UP000236003"/>
    </source>
</evidence>
<feature type="transmembrane region" description="Helical" evidence="1">
    <location>
        <begin position="58"/>
        <end position="78"/>
    </location>
</feature>